<dbReference type="PANTHER" id="PTHR24178">
    <property type="entry name" value="MOLTING PROTEIN MLT-4"/>
    <property type="match status" value="1"/>
</dbReference>
<dbReference type="AlphaFoldDB" id="A0ABD2WU13"/>
<dbReference type="PROSITE" id="PS50297">
    <property type="entry name" value="ANK_REP_REGION"/>
    <property type="match status" value="4"/>
</dbReference>
<keyword evidence="1" id="KW-0677">Repeat</keyword>
<dbReference type="SUPFAM" id="SSF48403">
    <property type="entry name" value="Ankyrin repeat"/>
    <property type="match status" value="1"/>
</dbReference>
<feature type="repeat" description="ANK" evidence="3">
    <location>
        <begin position="206"/>
        <end position="238"/>
    </location>
</feature>
<dbReference type="Gene3D" id="1.25.40.20">
    <property type="entry name" value="Ankyrin repeat-containing domain"/>
    <property type="match status" value="3"/>
</dbReference>
<dbReference type="SMART" id="SM00248">
    <property type="entry name" value="ANK"/>
    <property type="match status" value="8"/>
</dbReference>
<evidence type="ECO:0000313" key="4">
    <source>
        <dbReference type="EMBL" id="KAL3396048.1"/>
    </source>
</evidence>
<evidence type="ECO:0000256" key="3">
    <source>
        <dbReference type="PROSITE-ProRule" id="PRU00023"/>
    </source>
</evidence>
<keyword evidence="5" id="KW-1185">Reference proteome</keyword>
<reference evidence="4 5" key="1">
    <citation type="journal article" date="2024" name="bioRxiv">
        <title>A reference genome for Trichogramma kaykai: A tiny desert-dwelling parasitoid wasp with competing sex-ratio distorters.</title>
        <authorList>
            <person name="Culotta J."/>
            <person name="Lindsey A.R."/>
        </authorList>
    </citation>
    <scope>NUCLEOTIDE SEQUENCE [LARGE SCALE GENOMIC DNA]</scope>
    <source>
        <strain evidence="4 5">KSX58</strain>
    </source>
</reference>
<dbReference type="Pfam" id="PF12796">
    <property type="entry name" value="Ank_2"/>
    <property type="match status" value="1"/>
</dbReference>
<feature type="repeat" description="ANK" evidence="3">
    <location>
        <begin position="348"/>
        <end position="372"/>
    </location>
</feature>
<dbReference type="Proteomes" id="UP001627154">
    <property type="component" value="Unassembled WGS sequence"/>
</dbReference>
<evidence type="ECO:0000313" key="5">
    <source>
        <dbReference type="Proteomes" id="UP001627154"/>
    </source>
</evidence>
<feature type="repeat" description="ANK" evidence="3">
    <location>
        <begin position="422"/>
        <end position="450"/>
    </location>
</feature>
<name>A0ABD2WU13_9HYME</name>
<dbReference type="InterPro" id="IPR036770">
    <property type="entry name" value="Ankyrin_rpt-contain_sf"/>
</dbReference>
<sequence>MSFKHTTVCYVVYQSDDEKRIRLDSILKSKSENTNYLNRAKLQVLREKVNWEMEAERFAFLRSLDSLIRDRAGQLPNFKDIFSREEMDLLLSDALKHDDLSNGLGSRFLSCVLEAGYKDEPELDEAGKPVLRRTTPVHHARSRDVFGWETTIRKLFKIYDRFDANYTDEFGLTHFHVACELGLRDIVAKYLDQGQDPDCLSGKSDSVDPPLHLALANDERNVVLLLLRHGADPNSVNEAGETPLHVICRRRYDDDDELVNIFFGTKAKLDVRDKRGNTPLHLALVNYRMKLVELLLRRGADPNVPNEEGSTPLHVICKSHRFHHFMEKLFDVCDEVRRPLWVNARDESGWTPLHLALDRGAEDQVELLLRRGRADPNSADDDGSSPLHVICTRGDADYFAELFFRINDELGQRVRIDSVDGFGRTALQLAVAKIFPGLVEILLDRGADLSKFVFPTERHFEESLETFEDKEKTDIKFEIASDMLEVLECLEKNGYELTQSDALTLIKFFVEHGLFEIRSSDLEERWYDAKRFAKRAKKIAVKSDLSLYDLVRLRPKEATRLLDVTRYCELAYSDELRKLRPERCREACMTRLSEKMWRGFFRRWTPEFLFGLAGRRLPIPCCDLIFDRLTMEDWLRLCLATEEES</sequence>
<keyword evidence="2 3" id="KW-0040">ANK repeat</keyword>
<feature type="repeat" description="ANK" evidence="3">
    <location>
        <begin position="239"/>
        <end position="274"/>
    </location>
</feature>
<dbReference type="EMBL" id="JBJJXI010000074">
    <property type="protein sequence ID" value="KAL3396048.1"/>
    <property type="molecule type" value="Genomic_DNA"/>
</dbReference>
<proteinExistence type="predicted"/>
<evidence type="ECO:0000256" key="1">
    <source>
        <dbReference type="ARBA" id="ARBA00022737"/>
    </source>
</evidence>
<comment type="caution">
    <text evidence="4">The sequence shown here is derived from an EMBL/GenBank/DDBJ whole genome shotgun (WGS) entry which is preliminary data.</text>
</comment>
<dbReference type="PROSITE" id="PS50088">
    <property type="entry name" value="ANK_REPEAT"/>
    <property type="match status" value="5"/>
</dbReference>
<feature type="repeat" description="ANK" evidence="3">
    <location>
        <begin position="275"/>
        <end position="307"/>
    </location>
</feature>
<dbReference type="InterPro" id="IPR002110">
    <property type="entry name" value="Ankyrin_rpt"/>
</dbReference>
<protein>
    <submittedName>
        <fullName evidence="4">Uncharacterized protein</fullName>
    </submittedName>
</protein>
<organism evidence="4 5">
    <name type="scientific">Trichogramma kaykai</name>
    <dbReference type="NCBI Taxonomy" id="54128"/>
    <lineage>
        <taxon>Eukaryota</taxon>
        <taxon>Metazoa</taxon>
        <taxon>Ecdysozoa</taxon>
        <taxon>Arthropoda</taxon>
        <taxon>Hexapoda</taxon>
        <taxon>Insecta</taxon>
        <taxon>Pterygota</taxon>
        <taxon>Neoptera</taxon>
        <taxon>Endopterygota</taxon>
        <taxon>Hymenoptera</taxon>
        <taxon>Apocrita</taxon>
        <taxon>Proctotrupomorpha</taxon>
        <taxon>Chalcidoidea</taxon>
        <taxon>Trichogrammatidae</taxon>
        <taxon>Trichogramma</taxon>
    </lineage>
</organism>
<gene>
    <name evidence="4" type="ORF">TKK_009921</name>
</gene>
<evidence type="ECO:0000256" key="2">
    <source>
        <dbReference type="ARBA" id="ARBA00023043"/>
    </source>
</evidence>
<dbReference type="Pfam" id="PF00023">
    <property type="entry name" value="Ank"/>
    <property type="match status" value="1"/>
</dbReference>
<accession>A0ABD2WU13</accession>